<dbReference type="EMBL" id="AP014924">
    <property type="protein sequence ID" value="BAS27997.1"/>
    <property type="molecule type" value="Genomic_DNA"/>
</dbReference>
<dbReference type="AlphaFoldDB" id="A0A0K2SLW0"/>
<comment type="subcellular location">
    <subcellularLocation>
        <location evidence="1 7">Cell membrane</location>
        <topology evidence="1 7">Multi-pass membrane protein</topology>
    </subcellularLocation>
</comment>
<dbReference type="RefSeq" id="WP_082726148.1">
    <property type="nucleotide sequence ID" value="NZ_AP014924.1"/>
</dbReference>
<reference evidence="10" key="1">
    <citation type="submission" date="2015-07" db="EMBL/GenBank/DDBJ databases">
        <title>Complete genome sequence and phylogenetic analysis of Limnochorda pilosa.</title>
        <authorList>
            <person name="Watanabe M."/>
            <person name="Kojima H."/>
            <person name="Fukui M."/>
        </authorList>
    </citation>
    <scope>NUCLEOTIDE SEQUENCE [LARGE SCALE GENOMIC DNA]</scope>
    <source>
        <strain evidence="10">HC45</strain>
    </source>
</reference>
<dbReference type="NCBIfam" id="NF045476">
    <property type="entry name" value="Opp4C"/>
    <property type="match status" value="1"/>
</dbReference>
<feature type="transmembrane region" description="Helical" evidence="7">
    <location>
        <begin position="101"/>
        <end position="127"/>
    </location>
</feature>
<dbReference type="InterPro" id="IPR035906">
    <property type="entry name" value="MetI-like_sf"/>
</dbReference>
<dbReference type="KEGG" id="lpil:LIP_2156"/>
<evidence type="ECO:0000256" key="4">
    <source>
        <dbReference type="ARBA" id="ARBA00022692"/>
    </source>
</evidence>
<gene>
    <name evidence="9" type="ORF">LIP_2156</name>
</gene>
<evidence type="ECO:0000313" key="10">
    <source>
        <dbReference type="Proteomes" id="UP000065807"/>
    </source>
</evidence>
<evidence type="ECO:0000256" key="3">
    <source>
        <dbReference type="ARBA" id="ARBA00022475"/>
    </source>
</evidence>
<dbReference type="InterPro" id="IPR025966">
    <property type="entry name" value="OppC_N"/>
</dbReference>
<feature type="transmembrane region" description="Helical" evidence="7">
    <location>
        <begin position="38"/>
        <end position="60"/>
    </location>
</feature>
<reference evidence="10" key="2">
    <citation type="journal article" date="2016" name="Int. J. Syst. Evol. Microbiol.">
        <title>Complete genome sequence and cell structure of Limnochorda pilosa, a Gram-negative spore-former within the phylum Firmicutes.</title>
        <authorList>
            <person name="Watanabe M."/>
            <person name="Kojima H."/>
            <person name="Fukui M."/>
        </authorList>
    </citation>
    <scope>NUCLEOTIDE SEQUENCE [LARGE SCALE GENOMIC DNA]</scope>
    <source>
        <strain evidence="10">HC45</strain>
    </source>
</reference>
<evidence type="ECO:0000313" key="9">
    <source>
        <dbReference type="EMBL" id="BAS27997.1"/>
    </source>
</evidence>
<dbReference type="InterPro" id="IPR053523">
    <property type="entry name" value="Oligopeptide_permease_AppC"/>
</dbReference>
<dbReference type="GO" id="GO:0055085">
    <property type="term" value="P:transmembrane transport"/>
    <property type="evidence" value="ECO:0007669"/>
    <property type="project" value="InterPro"/>
</dbReference>
<keyword evidence="2 7" id="KW-0813">Transport</keyword>
<dbReference type="Pfam" id="PF00528">
    <property type="entry name" value="BPD_transp_1"/>
    <property type="match status" value="1"/>
</dbReference>
<organism evidence="9 10">
    <name type="scientific">Limnochorda pilosa</name>
    <dbReference type="NCBI Taxonomy" id="1555112"/>
    <lineage>
        <taxon>Bacteria</taxon>
        <taxon>Bacillati</taxon>
        <taxon>Bacillota</taxon>
        <taxon>Limnochordia</taxon>
        <taxon>Limnochordales</taxon>
        <taxon>Limnochordaceae</taxon>
        <taxon>Limnochorda</taxon>
    </lineage>
</organism>
<dbReference type="GO" id="GO:0005886">
    <property type="term" value="C:plasma membrane"/>
    <property type="evidence" value="ECO:0007669"/>
    <property type="project" value="UniProtKB-SubCell"/>
</dbReference>
<dbReference type="InterPro" id="IPR050366">
    <property type="entry name" value="BP-dependent_transpt_permease"/>
</dbReference>
<proteinExistence type="inferred from homology"/>
<dbReference type="Pfam" id="PF12911">
    <property type="entry name" value="OppC_N"/>
    <property type="match status" value="1"/>
</dbReference>
<comment type="similarity">
    <text evidence="7">Belongs to the binding-protein-dependent transport system permease family.</text>
</comment>
<keyword evidence="10" id="KW-1185">Reference proteome</keyword>
<dbReference type="PROSITE" id="PS50928">
    <property type="entry name" value="ABC_TM1"/>
    <property type="match status" value="1"/>
</dbReference>
<dbReference type="CDD" id="cd06261">
    <property type="entry name" value="TM_PBP2"/>
    <property type="match status" value="1"/>
</dbReference>
<dbReference type="Proteomes" id="UP000065807">
    <property type="component" value="Chromosome"/>
</dbReference>
<evidence type="ECO:0000256" key="7">
    <source>
        <dbReference type="RuleBase" id="RU363032"/>
    </source>
</evidence>
<dbReference type="OrthoDB" id="9797472at2"/>
<dbReference type="PATRIC" id="fig|1555112.3.peg.2199"/>
<dbReference type="PANTHER" id="PTHR43386:SF1">
    <property type="entry name" value="D,D-DIPEPTIDE TRANSPORT SYSTEM PERMEASE PROTEIN DDPC-RELATED"/>
    <property type="match status" value="1"/>
</dbReference>
<evidence type="ECO:0000256" key="5">
    <source>
        <dbReference type="ARBA" id="ARBA00022989"/>
    </source>
</evidence>
<evidence type="ECO:0000256" key="6">
    <source>
        <dbReference type="ARBA" id="ARBA00023136"/>
    </source>
</evidence>
<sequence>MALGSIAKDNPTESWTGPRPTSDSYWAMVVRRFLRHRLAVTGLAVLALVALSALLAPWIAPHDPHAMDVMAFSAPPSGRHLLGTDAVGRDVLSRLLYAARVSLSVGAGAVLLNVLVGIVLGGLAGYLGGRVDSAIMRFTDMVLSFPPLMIILVLVSVLGPSLTNVILVLGLLGWPQICRLVRAEILRLREQEYIVAARALGIPDRRILLRHLVPNSFPPVLVAATFGAAQAIIQEASLSFLGMGVQPPTASWGNMLTDAQSMGVLGSMPWLWLPPGMMIVVAVLSINFVGDGLRDALDPRLN</sequence>
<name>A0A0K2SLW0_LIMPI</name>
<feature type="transmembrane region" description="Helical" evidence="7">
    <location>
        <begin position="270"/>
        <end position="290"/>
    </location>
</feature>
<keyword evidence="6 7" id="KW-0472">Membrane</keyword>
<keyword evidence="5 7" id="KW-1133">Transmembrane helix</keyword>
<dbReference type="Gene3D" id="1.10.3720.10">
    <property type="entry name" value="MetI-like"/>
    <property type="match status" value="1"/>
</dbReference>
<feature type="transmembrane region" description="Helical" evidence="7">
    <location>
        <begin position="148"/>
        <end position="172"/>
    </location>
</feature>
<protein>
    <submittedName>
        <fullName evidence="9">Peptide ABC transporter permease</fullName>
    </submittedName>
</protein>
<evidence type="ECO:0000256" key="2">
    <source>
        <dbReference type="ARBA" id="ARBA00022448"/>
    </source>
</evidence>
<evidence type="ECO:0000259" key="8">
    <source>
        <dbReference type="PROSITE" id="PS50928"/>
    </source>
</evidence>
<dbReference type="SUPFAM" id="SSF161098">
    <property type="entry name" value="MetI-like"/>
    <property type="match status" value="1"/>
</dbReference>
<dbReference type="PANTHER" id="PTHR43386">
    <property type="entry name" value="OLIGOPEPTIDE TRANSPORT SYSTEM PERMEASE PROTEIN APPC"/>
    <property type="match status" value="1"/>
</dbReference>
<feature type="domain" description="ABC transmembrane type-1" evidence="8">
    <location>
        <begin position="99"/>
        <end position="290"/>
    </location>
</feature>
<keyword evidence="4 7" id="KW-0812">Transmembrane</keyword>
<keyword evidence="3" id="KW-1003">Cell membrane</keyword>
<evidence type="ECO:0000256" key="1">
    <source>
        <dbReference type="ARBA" id="ARBA00004651"/>
    </source>
</evidence>
<accession>A0A0K2SLW0</accession>
<dbReference type="STRING" id="1555112.LIP_2156"/>
<dbReference type="InterPro" id="IPR000515">
    <property type="entry name" value="MetI-like"/>
</dbReference>